<keyword evidence="4" id="KW-0732">Signal</keyword>
<evidence type="ECO:0000256" key="7">
    <source>
        <dbReference type="ARBA" id="ARBA00022837"/>
    </source>
</evidence>
<comment type="caution">
    <text evidence="12">The sequence shown here is derived from an EMBL/GenBank/DDBJ whole genome shotgun (WGS) entry which is preliminary data.</text>
</comment>
<evidence type="ECO:0000313" key="12">
    <source>
        <dbReference type="EMBL" id="GAQ35600.1"/>
    </source>
</evidence>
<dbReference type="Gene3D" id="3.40.50.200">
    <property type="entry name" value="Peptidase S8/S53 domain"/>
    <property type="match status" value="1"/>
</dbReference>
<dbReference type="PROSITE" id="PS51695">
    <property type="entry name" value="SEDOLISIN"/>
    <property type="match status" value="1"/>
</dbReference>
<dbReference type="GO" id="GO:0005576">
    <property type="term" value="C:extracellular region"/>
    <property type="evidence" value="ECO:0007669"/>
    <property type="project" value="UniProtKB-SubCell"/>
</dbReference>
<dbReference type="GO" id="GO:0004252">
    <property type="term" value="F:serine-type endopeptidase activity"/>
    <property type="evidence" value="ECO:0007669"/>
    <property type="project" value="UniProtKB-UniRule"/>
</dbReference>
<feature type="active site" description="Charge relay system" evidence="9">
    <location>
        <position position="857"/>
    </location>
</feature>
<dbReference type="AlphaFoldDB" id="A0A117DXA4"/>
<evidence type="ECO:0000256" key="8">
    <source>
        <dbReference type="ARBA" id="ARBA00023145"/>
    </source>
</evidence>
<dbReference type="VEuPathDB" id="FungiDB:M747DRAFT_261360"/>
<feature type="binding site" evidence="9">
    <location>
        <position position="1170"/>
    </location>
    <ligand>
        <name>Ca(2+)</name>
        <dbReference type="ChEBI" id="CHEBI:29108"/>
    </ligand>
</feature>
<evidence type="ECO:0000256" key="3">
    <source>
        <dbReference type="ARBA" id="ARBA00022723"/>
    </source>
</evidence>
<evidence type="ECO:0000256" key="2">
    <source>
        <dbReference type="ARBA" id="ARBA00022670"/>
    </source>
</evidence>
<evidence type="ECO:0000256" key="6">
    <source>
        <dbReference type="ARBA" id="ARBA00022825"/>
    </source>
</evidence>
<dbReference type="OrthoDB" id="409122at2759"/>
<dbReference type="Pfam" id="PF01565">
    <property type="entry name" value="FAD_binding_4"/>
    <property type="match status" value="1"/>
</dbReference>
<dbReference type="SUPFAM" id="SSF56176">
    <property type="entry name" value="FAD-binding/transporter-associated domain-like"/>
    <property type="match status" value="1"/>
</dbReference>
<dbReference type="VEuPathDB" id="FungiDB:An03g01030"/>
<evidence type="ECO:0000313" key="13">
    <source>
        <dbReference type="Proteomes" id="UP000068243"/>
    </source>
</evidence>
<feature type="binding site" evidence="9">
    <location>
        <position position="1189"/>
    </location>
    <ligand>
        <name>Ca(2+)</name>
        <dbReference type="ChEBI" id="CHEBI:29108"/>
    </ligand>
</feature>
<dbReference type="Gene3D" id="3.30.43.10">
    <property type="entry name" value="Uridine Diphospho-n-acetylenolpyruvylglucosamine Reductase, domain 2"/>
    <property type="match status" value="1"/>
</dbReference>
<dbReference type="SMART" id="SM00944">
    <property type="entry name" value="Pro-kuma_activ"/>
    <property type="match status" value="1"/>
</dbReference>
<dbReference type="Pfam" id="PF09286">
    <property type="entry name" value="Pro-kuma_activ"/>
    <property type="match status" value="1"/>
</dbReference>
<dbReference type="VEuPathDB" id="FungiDB:ASPNIDRAFT2_1166515"/>
<dbReference type="GO" id="GO:0006508">
    <property type="term" value="P:proteolysis"/>
    <property type="evidence" value="ECO:0007669"/>
    <property type="project" value="UniProtKB-KW"/>
</dbReference>
<dbReference type="InterPro" id="IPR015366">
    <property type="entry name" value="S53_propep"/>
</dbReference>
<dbReference type="Gene3D" id="3.30.465.10">
    <property type="match status" value="1"/>
</dbReference>
<dbReference type="VEuPathDB" id="FungiDB:ASPNIDRAFT2_1166516"/>
<keyword evidence="2 9" id="KW-0645">Protease</keyword>
<dbReference type="GO" id="GO:0071949">
    <property type="term" value="F:FAD binding"/>
    <property type="evidence" value="ECO:0007669"/>
    <property type="project" value="InterPro"/>
</dbReference>
<dbReference type="InterPro" id="IPR016166">
    <property type="entry name" value="FAD-bd_PCMH"/>
</dbReference>
<dbReference type="InterPro" id="IPR030400">
    <property type="entry name" value="Sedolisin_dom"/>
</dbReference>
<keyword evidence="3 9" id="KW-0479">Metal-binding</keyword>
<keyword evidence="7 9" id="KW-0106">Calcium</keyword>
<organism evidence="12 13">
    <name type="scientific">Aspergillus niger</name>
    <dbReference type="NCBI Taxonomy" id="5061"/>
    <lineage>
        <taxon>Eukaryota</taxon>
        <taxon>Fungi</taxon>
        <taxon>Dikarya</taxon>
        <taxon>Ascomycota</taxon>
        <taxon>Pezizomycotina</taxon>
        <taxon>Eurotiomycetes</taxon>
        <taxon>Eurotiomycetidae</taxon>
        <taxon>Eurotiales</taxon>
        <taxon>Aspergillaceae</taxon>
        <taxon>Aspergillus</taxon>
        <taxon>Aspergillus subgen. Circumdati</taxon>
    </lineage>
</organism>
<dbReference type="PANTHER" id="PTHR14218">
    <property type="entry name" value="PROTEASE S8 TRIPEPTIDYL PEPTIDASE I CLN2"/>
    <property type="match status" value="1"/>
</dbReference>
<dbReference type="SUPFAM" id="SSF54897">
    <property type="entry name" value="Protease propeptides/inhibitors"/>
    <property type="match status" value="1"/>
</dbReference>
<dbReference type="VEuPathDB" id="FungiDB:An03g01010"/>
<comment type="cofactor">
    <cofactor evidence="9">
        <name>Ca(2+)</name>
        <dbReference type="ChEBI" id="CHEBI:29108"/>
    </cofactor>
    <text evidence="9">Binds 1 Ca(2+) ion per subunit.</text>
</comment>
<dbReference type="SUPFAM" id="SSF52743">
    <property type="entry name" value="Subtilisin-like"/>
    <property type="match status" value="1"/>
</dbReference>
<feature type="domain" description="FAD-binding PCMH-type" evidence="10">
    <location>
        <begin position="42"/>
        <end position="211"/>
    </location>
</feature>
<dbReference type="CDD" id="cd11377">
    <property type="entry name" value="Pro-peptidase_S53"/>
    <property type="match status" value="1"/>
</dbReference>
<evidence type="ECO:0000259" key="11">
    <source>
        <dbReference type="PROSITE" id="PS51695"/>
    </source>
</evidence>
<name>A0A117DXA4_ASPNG</name>
<sequence>MSDHVLSQIPVLQGTVAADCEILHDPNDAWFQQRLARWTDIDRKVPAAIVLPRTEDACLKTVQWALKSSIPFVPKSGGHSPWSTIGSDGIIIDLSLYSAVRVDAGARTATVIGSVLAKEVSVCLAEAGFFTALGNGNSVGAIPYLLGGGGSITNSITGFGSDQILAARVITAKGELIEVTEETHPDLLWALKGAGQFFGLVTQLTVRAHPLSLLRKKQGLIWVGAFIFPLDRAVEVARVMKQIMDDPQHATAGLMMIIAPPPARVPSLVISARYTGDEAPEVPFKALYDLQPTATMGRDLPIQNVNDEREALCAKGDFKRFGIVGLHEFRIDGFVQAIEVWKKLIHECPDAINSAFNLQWDSRAVKTPEKESAMSSHDVRYWQVNIIWHTDEKNRRKVDEYNDECVALMRGPDETQYIDFQNATRAGPIQRRYRGEARLKKLRQLKREWDPQAAILARLVPDNTRTNRRDGISSSIAWEDHRETRPISCRGAFRGLTSAYQQLETRWTPPQSQDRLDTVHPGTIATANLPLLQSNHGRYIASGGENSSMLVRQLALALAIAVLSDAIPTSIKHVLHEKRHKPASDWVKGARVESDAVLPVRIGLAQNNLDKGYDFLMEVSDPKSSKYGQYWSADEVHDIFQPSEEAVEAVREWLVASGIHPSRVVHSDNKGWLAFDAYAHEAERLFMTEFHEHESDRSAKIRVGCDQYHVPEHIQKHIDYVTPGVKLTQVVKRTKKVKRASQLAHSSKAKSAAQGSQTLPSKAKFLPEDLRGCGYNITPSCIKALYQIPDAKTATPNNSLGLYEQGDYFAKSDLDLFYKEYAPWVPQGTYPIPALIDGANYSVPSWSSLNTGESDIDIDMAYSLLYPQQVTLYQVDDQLYEPVEVDTTNLFNTFLDALDGSYCTYSAYGETGDDPSIDPVYPDPRPGGYKGKLQCGVYKPTNVISASYGQSEADLPVSYTKRQCNEFMKLGLQGHSILFASGDYGVASFAGDGDENGCLGPEGKIFNPQYPSNCPYVTSVGGTMLYGYQTVNDSESVMHVNLGGTASNFSTSGGFSNYFPQPAYQYAAVEQYFQTANLSYPYYSEFEVDVNTTKGLYNRLGRAYPDVSANGAHFRAYMDGYDYHWYGSSLASPLFASVLTLLNEERFAIGKGPVGFVNPVLYAYPQVLNDITNGTNAGCGTYGFSAIQGWDPASGLGTPNYPLMRELFLSLP</sequence>
<evidence type="ECO:0000256" key="4">
    <source>
        <dbReference type="ARBA" id="ARBA00022729"/>
    </source>
</evidence>
<dbReference type="CDD" id="cd04056">
    <property type="entry name" value="Peptidases_S53"/>
    <property type="match status" value="1"/>
</dbReference>
<accession>A0A117DXA4</accession>
<dbReference type="InterPro" id="IPR016169">
    <property type="entry name" value="FAD-bd_PCMH_sub2"/>
</dbReference>
<feature type="binding site" evidence="9">
    <location>
        <position position="1191"/>
    </location>
    <ligand>
        <name>Ca(2+)</name>
        <dbReference type="ChEBI" id="CHEBI:29108"/>
    </ligand>
</feature>
<feature type="binding site" evidence="9">
    <location>
        <position position="1171"/>
    </location>
    <ligand>
        <name>Ca(2+)</name>
        <dbReference type="ChEBI" id="CHEBI:29108"/>
    </ligand>
</feature>
<protein>
    <submittedName>
        <fullName evidence="12">Protease S8 tripeptidyl peptidase I</fullName>
    </submittedName>
</protein>
<feature type="active site" description="Charge relay system" evidence="9">
    <location>
        <position position="853"/>
    </location>
</feature>
<dbReference type="InterPro" id="IPR050819">
    <property type="entry name" value="Tripeptidyl-peptidase_I"/>
</dbReference>
<dbReference type="PaxDb" id="5061-CADANGAP00003047"/>
<evidence type="ECO:0000256" key="1">
    <source>
        <dbReference type="ARBA" id="ARBA00004239"/>
    </source>
</evidence>
<evidence type="ECO:0000256" key="9">
    <source>
        <dbReference type="PROSITE-ProRule" id="PRU01032"/>
    </source>
</evidence>
<dbReference type="VEuPathDB" id="FungiDB:ATCC64974_83200"/>
<evidence type="ECO:0000256" key="5">
    <source>
        <dbReference type="ARBA" id="ARBA00022801"/>
    </source>
</evidence>
<dbReference type="InterPro" id="IPR006094">
    <property type="entry name" value="Oxid_FAD_bind_N"/>
</dbReference>
<keyword evidence="6 9" id="KW-0720">Serine protease</keyword>
<dbReference type="Gene3D" id="3.40.462.20">
    <property type="match status" value="1"/>
</dbReference>
<dbReference type="InterPro" id="IPR036852">
    <property type="entry name" value="Peptidase_S8/S53_dom_sf"/>
</dbReference>
<dbReference type="Proteomes" id="UP000068243">
    <property type="component" value="Unassembled WGS sequence"/>
</dbReference>
<proteinExistence type="predicted"/>
<dbReference type="GO" id="GO:0046872">
    <property type="term" value="F:metal ion binding"/>
    <property type="evidence" value="ECO:0007669"/>
    <property type="project" value="UniProtKB-UniRule"/>
</dbReference>
<keyword evidence="8" id="KW-0865">Zymogen</keyword>
<dbReference type="PROSITE" id="PS51387">
    <property type="entry name" value="FAD_PCMH"/>
    <property type="match status" value="1"/>
</dbReference>
<dbReference type="VEuPathDB" id="FungiDB:ATCC64974_83210"/>
<gene>
    <name evidence="12" type="ORF">ABL_01227</name>
</gene>
<feature type="active site" description="Charge relay system" evidence="9">
    <location>
        <position position="1129"/>
    </location>
</feature>
<feature type="domain" description="Peptidase S53" evidence="11">
    <location>
        <begin position="776"/>
        <end position="1211"/>
    </location>
</feature>
<comment type="subcellular location">
    <subcellularLocation>
        <location evidence="1">Secreted</location>
        <location evidence="1">Extracellular space</location>
    </subcellularLocation>
</comment>
<reference evidence="13" key="1">
    <citation type="journal article" date="2016" name="Genome Announc.">
        <title>Draft genome sequence of Aspergillus niger strain An76.</title>
        <authorList>
            <person name="Gong W."/>
            <person name="Cheng Z."/>
            <person name="Zhang H."/>
            <person name="Liu L."/>
            <person name="Gao P."/>
            <person name="Wang L."/>
        </authorList>
    </citation>
    <scope>NUCLEOTIDE SEQUENCE [LARGE SCALE GENOMIC DNA]</scope>
    <source>
        <strain evidence="13">An76</strain>
    </source>
</reference>
<dbReference type="InterPro" id="IPR036318">
    <property type="entry name" value="FAD-bd_PCMH-like_sf"/>
</dbReference>
<dbReference type="PANTHER" id="PTHR14218:SF19">
    <property type="entry name" value="SERINE PROTEASE AORO, PUTATIVE (AFU_ORTHOLOGUE AFUA_6G10250)-RELATED"/>
    <property type="match status" value="1"/>
</dbReference>
<dbReference type="InterPro" id="IPR016167">
    <property type="entry name" value="FAD-bd_PCMH_sub1"/>
</dbReference>
<dbReference type="EMBL" id="BCMY01000002">
    <property type="protein sequence ID" value="GAQ35600.1"/>
    <property type="molecule type" value="Genomic_DNA"/>
</dbReference>
<evidence type="ECO:0000259" key="10">
    <source>
        <dbReference type="PROSITE" id="PS51387"/>
    </source>
</evidence>
<keyword evidence="5 9" id="KW-0378">Hydrolase</keyword>
<dbReference type="GO" id="GO:0008240">
    <property type="term" value="F:tripeptidyl-peptidase activity"/>
    <property type="evidence" value="ECO:0007669"/>
    <property type="project" value="TreeGrafter"/>
</dbReference>
<dbReference type="VEuPathDB" id="FungiDB:M747DRAFT_306324"/>